<dbReference type="EMBL" id="QRBI01000217">
    <property type="protein sequence ID" value="RMB92876.1"/>
    <property type="molecule type" value="Genomic_DNA"/>
</dbReference>
<dbReference type="OrthoDB" id="276744at2759"/>
<accession>A0A3M0JDS9</accession>
<comment type="caution">
    <text evidence="2">The sequence shown here is derived from an EMBL/GenBank/DDBJ whole genome shotgun (WGS) entry which is preliminary data.</text>
</comment>
<protein>
    <recommendedName>
        <fullName evidence="1">Reverse transcriptase domain-containing protein</fullName>
    </recommendedName>
</protein>
<sequence length="456" mass="52099">MDELLNLTVHFSFSQEIAKQLENVSEMLFLAIIKINFTKPSGITKVSGFVVHYDQWGYIHCLQMQAERDPETLRRQNAEEDILAHWQDSKLLETGQCDACSQKSGREDPSNYSPVSLTSVPDKIMEQFLLSVITQNLEDGQGLRPSQHGFRRARSSLTNLISFYDQVTHLVDAGRAVDVVYLDFSKAFDIVSHSIFLDKLAAHSLDRSTLHWVRNWQDGQAQRVVVNGAASIWRPVTSGVPQGSVLGLGTVWLDSAQEERDLAVLVSSRLNMSQQCAQVAKKVNGILACIRNGVASRSREVILPLYSALVRPHLEYCVQFWAPQFRKDVKMLECIQRRAKRLVKDLEHKPYEERLREFGLFSLEKRRLRCDLITLYNFLKGGCRQLGVGLFLPAATDRTRGHSLRLLQGKYRLDIRKRFFMERVIRYWNSLPGEVVESPSLDVFKKRLDVALSAMM</sequence>
<evidence type="ECO:0000313" key="2">
    <source>
        <dbReference type="EMBL" id="RMB92876.1"/>
    </source>
</evidence>
<reference evidence="2 3" key="1">
    <citation type="submission" date="2018-07" db="EMBL/GenBank/DDBJ databases">
        <title>A high quality draft genome assembly of the barn swallow (H. rustica rustica).</title>
        <authorList>
            <person name="Formenti G."/>
            <person name="Chiara M."/>
            <person name="Poveda L."/>
            <person name="Francoijs K.-J."/>
            <person name="Bonisoli-Alquati A."/>
            <person name="Canova L."/>
            <person name="Gianfranceschi L."/>
            <person name="Horner D.S."/>
            <person name="Saino N."/>
        </authorList>
    </citation>
    <scope>NUCLEOTIDE SEQUENCE [LARGE SCALE GENOMIC DNA]</scope>
    <source>
        <strain evidence="2">Chelidonia</strain>
        <tissue evidence="2">Blood</tissue>
    </source>
</reference>
<dbReference type="Pfam" id="PF00078">
    <property type="entry name" value="RVT_1"/>
    <property type="match status" value="1"/>
</dbReference>
<dbReference type="PANTHER" id="PTHR33332">
    <property type="entry name" value="REVERSE TRANSCRIPTASE DOMAIN-CONTAINING PROTEIN"/>
    <property type="match status" value="1"/>
</dbReference>
<feature type="domain" description="Reverse transcriptase" evidence="1">
    <location>
        <begin position="105"/>
        <end position="247"/>
    </location>
</feature>
<keyword evidence="3" id="KW-1185">Reference proteome</keyword>
<name>A0A3M0JDS9_HIRRU</name>
<gene>
    <name evidence="2" type="ORF">DUI87_30770</name>
</gene>
<proteinExistence type="predicted"/>
<organism evidence="2 3">
    <name type="scientific">Hirundo rustica rustica</name>
    <dbReference type="NCBI Taxonomy" id="333673"/>
    <lineage>
        <taxon>Eukaryota</taxon>
        <taxon>Metazoa</taxon>
        <taxon>Chordata</taxon>
        <taxon>Craniata</taxon>
        <taxon>Vertebrata</taxon>
        <taxon>Euteleostomi</taxon>
        <taxon>Archelosauria</taxon>
        <taxon>Archosauria</taxon>
        <taxon>Dinosauria</taxon>
        <taxon>Saurischia</taxon>
        <taxon>Theropoda</taxon>
        <taxon>Coelurosauria</taxon>
        <taxon>Aves</taxon>
        <taxon>Neognathae</taxon>
        <taxon>Neoaves</taxon>
        <taxon>Telluraves</taxon>
        <taxon>Australaves</taxon>
        <taxon>Passeriformes</taxon>
        <taxon>Sylvioidea</taxon>
        <taxon>Hirundinidae</taxon>
        <taxon>Hirundo</taxon>
    </lineage>
</organism>
<dbReference type="AlphaFoldDB" id="A0A3M0JDS9"/>
<dbReference type="STRING" id="333673.A0A3M0JDS9"/>
<evidence type="ECO:0000313" key="3">
    <source>
        <dbReference type="Proteomes" id="UP000269221"/>
    </source>
</evidence>
<dbReference type="Proteomes" id="UP000269221">
    <property type="component" value="Unassembled WGS sequence"/>
</dbReference>
<evidence type="ECO:0000259" key="1">
    <source>
        <dbReference type="Pfam" id="PF00078"/>
    </source>
</evidence>
<dbReference type="InterPro" id="IPR000477">
    <property type="entry name" value="RT_dom"/>
</dbReference>